<sequence>MSWDTPTPAGDWGAEPTDSGFNSSHENNGFGGEDGFQIDKDHVSKHQGGCFNCGQEGHNKADCPESPKNSGECYNCGEMGHNKADCPNPRVERAFTGTCNECGEEGHRASQCPQRHPPTCRVCRQEGHLAAQCENPVAIYEMNIPLLPPDEAWSLLTAADNSKESISFRFALNCYTRAMPDLTFVDMERELRAAGFYFHLVAKEQPIADTKTICNLQGKRDCTYVVSFQAGYKPTRPKFASGWPTSAEDNMTRLADAGYVMDRGIPKCGNCDELGHITKSCPNERVEREKMEIKCFNCSEVGHYLRDCPNPRQDKNACRTCKQPGHKAADCTEPRSAEGVECRNCGETGHFGKDCPSRQPMTCRNCNAEGHKAADCTEKRKMTCRMCNEDGHMARDCPSAPPLTCFNCYQEGHRSSDCPNERVMKCRNCEQIGHAARECPEPRNPATMQCRNCDAMGHMSKDCPEPRDYSRVQCRNCNEYGHTRVRCQNPPAEDISAGMAATSLGGGNASGGADDWMNNPAGGSGGGNNWETPATSAPIVEEGDWGSAAGTSASVNW</sequence>
<feature type="domain" description="CCHC-type" evidence="3">
    <location>
        <begin position="73"/>
        <end position="88"/>
    </location>
</feature>
<feature type="domain" description="CCHC-type" evidence="3">
    <location>
        <begin position="342"/>
        <end position="357"/>
    </location>
</feature>
<dbReference type="Pfam" id="PF00098">
    <property type="entry name" value="zf-CCHC"/>
    <property type="match status" value="11"/>
</dbReference>
<comment type="caution">
    <text evidence="4">The sequence shown here is derived from an EMBL/GenBank/DDBJ whole genome shotgun (WGS) entry which is preliminary data.</text>
</comment>
<dbReference type="GO" id="GO:0003677">
    <property type="term" value="F:DNA binding"/>
    <property type="evidence" value="ECO:0007669"/>
    <property type="project" value="UniProtKB-KW"/>
</dbReference>
<dbReference type="SMART" id="SM00343">
    <property type="entry name" value="ZnF_C2HC"/>
    <property type="match status" value="14"/>
</dbReference>
<name>A0A2P8ADT5_9PEZI</name>
<keyword evidence="1" id="KW-0863">Zinc-finger</keyword>
<dbReference type="AlphaFoldDB" id="A0A2P8ADT5"/>
<dbReference type="Proteomes" id="UP000243723">
    <property type="component" value="Unassembled WGS sequence"/>
</dbReference>
<protein>
    <submittedName>
        <fullName evidence="4">DNA-binding protein HEXBP</fullName>
    </submittedName>
</protein>
<organism evidence="4 5">
    <name type="scientific">Elsinoe australis</name>
    <dbReference type="NCBI Taxonomy" id="40998"/>
    <lineage>
        <taxon>Eukaryota</taxon>
        <taxon>Fungi</taxon>
        <taxon>Dikarya</taxon>
        <taxon>Ascomycota</taxon>
        <taxon>Pezizomycotina</taxon>
        <taxon>Dothideomycetes</taxon>
        <taxon>Dothideomycetidae</taxon>
        <taxon>Myriangiales</taxon>
        <taxon>Elsinoaceae</taxon>
        <taxon>Elsinoe</taxon>
    </lineage>
</organism>
<feature type="domain" description="CCHC-type" evidence="3">
    <location>
        <begin position="294"/>
        <end position="310"/>
    </location>
</feature>
<feature type="domain" description="CCHC-type" evidence="3">
    <location>
        <begin position="405"/>
        <end position="420"/>
    </location>
</feature>
<dbReference type="InterPro" id="IPR051714">
    <property type="entry name" value="Znf_CCHC_NABP"/>
</dbReference>
<feature type="domain" description="CCHC-type" evidence="3">
    <location>
        <begin position="450"/>
        <end position="465"/>
    </location>
</feature>
<dbReference type="SUPFAM" id="SSF57756">
    <property type="entry name" value="Retrovirus zinc finger-like domains"/>
    <property type="match status" value="7"/>
</dbReference>
<evidence type="ECO:0000256" key="1">
    <source>
        <dbReference type="PROSITE-ProRule" id="PRU00047"/>
    </source>
</evidence>
<feature type="domain" description="CCHC-type" evidence="3">
    <location>
        <begin position="363"/>
        <end position="378"/>
    </location>
</feature>
<dbReference type="InterPro" id="IPR001878">
    <property type="entry name" value="Znf_CCHC"/>
</dbReference>
<dbReference type="EMBL" id="NHZQ01000016">
    <property type="protein sequence ID" value="PSK58602.1"/>
    <property type="molecule type" value="Genomic_DNA"/>
</dbReference>
<feature type="region of interest" description="Disordered" evidence="2">
    <location>
        <begin position="1"/>
        <end position="38"/>
    </location>
</feature>
<dbReference type="STRING" id="40998.A0A2P8ADT5"/>
<dbReference type="InterPro" id="IPR036875">
    <property type="entry name" value="Znf_CCHC_sf"/>
</dbReference>
<dbReference type="Gene3D" id="4.10.60.10">
    <property type="entry name" value="Zinc finger, CCHC-type"/>
    <property type="match status" value="8"/>
</dbReference>
<evidence type="ECO:0000313" key="4">
    <source>
        <dbReference type="EMBL" id="PSK58602.1"/>
    </source>
</evidence>
<feature type="region of interest" description="Disordered" evidence="2">
    <location>
        <begin position="499"/>
        <end position="557"/>
    </location>
</feature>
<reference evidence="4 5" key="1">
    <citation type="submission" date="2017-05" db="EMBL/GenBank/DDBJ databases">
        <title>Draft genome sequence of Elsinoe australis.</title>
        <authorList>
            <person name="Cheng Q."/>
        </authorList>
    </citation>
    <scope>NUCLEOTIDE SEQUENCE [LARGE SCALE GENOMIC DNA]</scope>
    <source>
        <strain evidence="4 5">NL1</strain>
    </source>
</reference>
<evidence type="ECO:0000259" key="3">
    <source>
        <dbReference type="PROSITE" id="PS50158"/>
    </source>
</evidence>
<feature type="domain" description="CCHC-type" evidence="3">
    <location>
        <begin position="425"/>
        <end position="441"/>
    </location>
</feature>
<dbReference type="GO" id="GO:0008270">
    <property type="term" value="F:zinc ion binding"/>
    <property type="evidence" value="ECO:0007669"/>
    <property type="project" value="UniProtKB-KW"/>
</dbReference>
<dbReference type="PANTHER" id="PTHR23002">
    <property type="entry name" value="ZINC FINGER CCHC DOMAIN CONTAINING PROTEIN"/>
    <property type="match status" value="1"/>
</dbReference>
<feature type="domain" description="CCHC-type" evidence="3">
    <location>
        <begin position="99"/>
        <end position="114"/>
    </location>
</feature>
<dbReference type="OrthoDB" id="8026949at2759"/>
<evidence type="ECO:0000313" key="5">
    <source>
        <dbReference type="Proteomes" id="UP000243723"/>
    </source>
</evidence>
<keyword evidence="5" id="KW-1185">Reference proteome</keyword>
<feature type="domain" description="CCHC-type" evidence="3">
    <location>
        <begin position="50"/>
        <end position="65"/>
    </location>
</feature>
<evidence type="ECO:0000256" key="2">
    <source>
        <dbReference type="SAM" id="MobiDB-lite"/>
    </source>
</evidence>
<gene>
    <name evidence="4" type="ORF">B9Z65_6617</name>
</gene>
<keyword evidence="1" id="KW-0862">Zinc</keyword>
<accession>A0A2P8ADT5</accession>
<keyword evidence="4" id="KW-0238">DNA-binding</keyword>
<feature type="domain" description="CCHC-type" evidence="3">
    <location>
        <begin position="318"/>
        <end position="333"/>
    </location>
</feature>
<dbReference type="PROSITE" id="PS50158">
    <property type="entry name" value="ZF_CCHC"/>
    <property type="match status" value="12"/>
</dbReference>
<feature type="domain" description="CCHC-type" evidence="3">
    <location>
        <begin position="384"/>
        <end position="399"/>
    </location>
</feature>
<feature type="domain" description="CCHC-type" evidence="3">
    <location>
        <begin position="267"/>
        <end position="283"/>
    </location>
</feature>
<proteinExistence type="predicted"/>
<keyword evidence="1" id="KW-0479">Metal-binding</keyword>